<sequence length="136" mass="16223">MRKISKAEGKRTYIHDENPERRVKCPNWKFSKEFIKALKIGAKKNEISASCFFEKIVHNFFILENPNLIAILKNKEQYSKREVRISMTLHPILVEDLKNFSEKSNLSTSVYIELMFAKYYSKYQHETKLKNLLKYI</sequence>
<evidence type="ECO:0000313" key="1">
    <source>
        <dbReference type="EMBL" id="TLS99934.1"/>
    </source>
</evidence>
<name>A0ABY2V4P3_9BACT</name>
<evidence type="ECO:0008006" key="3">
    <source>
        <dbReference type="Google" id="ProtNLM"/>
    </source>
</evidence>
<dbReference type="Proteomes" id="UP000305417">
    <property type="component" value="Unassembled WGS sequence"/>
</dbReference>
<keyword evidence="2" id="KW-1185">Reference proteome</keyword>
<comment type="caution">
    <text evidence="1">The sequence shown here is derived from an EMBL/GenBank/DDBJ whole genome shotgun (WGS) entry which is preliminary data.</text>
</comment>
<protein>
    <recommendedName>
        <fullName evidence="3">CopG family transcriptional regulator</fullName>
    </recommendedName>
</protein>
<accession>A0ABY2V4P3</accession>
<evidence type="ECO:0000313" key="2">
    <source>
        <dbReference type="Proteomes" id="UP000305417"/>
    </source>
</evidence>
<reference evidence="1 2" key="1">
    <citation type="submission" date="2019-05" db="EMBL/GenBank/DDBJ databases">
        <title>Arcobacter cibarius and Arcobacter thereius providing challenges in identification an antibiotic susceptibility and Quinolone resistance.</title>
        <authorList>
            <person name="Busch A."/>
            <person name="Hanel I."/>
            <person name="Hotzel H."/>
            <person name="Tomaso H."/>
        </authorList>
    </citation>
    <scope>NUCLEOTIDE SEQUENCE [LARGE SCALE GENOMIC DNA]</scope>
    <source>
        <strain evidence="1 2">16CS0831-2</strain>
    </source>
</reference>
<organism evidence="1 2">
    <name type="scientific">Aliarcobacter cibarius</name>
    <dbReference type="NCBI Taxonomy" id="255507"/>
    <lineage>
        <taxon>Bacteria</taxon>
        <taxon>Pseudomonadati</taxon>
        <taxon>Campylobacterota</taxon>
        <taxon>Epsilonproteobacteria</taxon>
        <taxon>Campylobacterales</taxon>
        <taxon>Arcobacteraceae</taxon>
        <taxon>Aliarcobacter</taxon>
    </lineage>
</organism>
<proteinExistence type="predicted"/>
<dbReference type="EMBL" id="VBUC01000009">
    <property type="protein sequence ID" value="TLS99934.1"/>
    <property type="molecule type" value="Genomic_DNA"/>
</dbReference>
<dbReference type="RefSeq" id="WP_138108688.1">
    <property type="nucleotide sequence ID" value="NZ_VBUC01000009.1"/>
</dbReference>
<gene>
    <name evidence="1" type="ORF">FE247_05225</name>
</gene>